<proteinExistence type="predicted"/>
<dbReference type="PROSITE" id="PS51257">
    <property type="entry name" value="PROKAR_LIPOPROTEIN"/>
    <property type="match status" value="1"/>
</dbReference>
<keyword evidence="1" id="KW-0732">Signal</keyword>
<comment type="caution">
    <text evidence="2">The sequence shown here is derived from an EMBL/GenBank/DDBJ whole genome shotgun (WGS) entry which is preliminary data.</text>
</comment>
<keyword evidence="3" id="KW-1185">Reference proteome</keyword>
<organism evidence="2 3">
    <name type="scientific">Mucilaginibacter defluvii</name>
    <dbReference type="NCBI Taxonomy" id="1196019"/>
    <lineage>
        <taxon>Bacteria</taxon>
        <taxon>Pseudomonadati</taxon>
        <taxon>Bacteroidota</taxon>
        <taxon>Sphingobacteriia</taxon>
        <taxon>Sphingobacteriales</taxon>
        <taxon>Sphingobacteriaceae</taxon>
        <taxon>Mucilaginibacter</taxon>
    </lineage>
</organism>
<accession>A0ABP9FL29</accession>
<sequence length="312" mass="34940">MKKPLLLCSVLALLLFACKKGSKDTPTPTDEKKYAVTFSVSGFEQHYEPLDKKKPIRILGINDVDTSQAERMVYWLYKASDKRDYLSHRSTRKSDGNFGVYREYLAPGNYLAYFVAGGNMLAATENKSRIGYSDDNLLLNTFRAVVPITVTNTPIETHAELTRITSELIVNIEDAIPADVTKIQLTYARFTSFNITSSPVPVVNYSNPTKKVTEIDYTTGHYQQTKNVTAADVGTTNLQFKSVTLGTENPYILTLKYYKSDPNTPFDTKVIPNVICKANYRTLVSGKLFTPKNTGFTITVDDEWDEPVNGGF</sequence>
<name>A0ABP9FL29_9SPHI</name>
<feature type="chain" id="PRO_5046458021" description="Fimbrillin-A associated anchor protein Mfa1/Mfa2" evidence="1">
    <location>
        <begin position="23"/>
        <end position="312"/>
    </location>
</feature>
<protein>
    <recommendedName>
        <fullName evidence="4">Fimbrillin-A associated anchor protein Mfa1/Mfa2</fullName>
    </recommendedName>
</protein>
<evidence type="ECO:0000313" key="3">
    <source>
        <dbReference type="Proteomes" id="UP001501436"/>
    </source>
</evidence>
<evidence type="ECO:0000256" key="1">
    <source>
        <dbReference type="SAM" id="SignalP"/>
    </source>
</evidence>
<evidence type="ECO:0000313" key="2">
    <source>
        <dbReference type="EMBL" id="GAA4907438.1"/>
    </source>
</evidence>
<dbReference type="EMBL" id="BAABJI010000001">
    <property type="protein sequence ID" value="GAA4907438.1"/>
    <property type="molecule type" value="Genomic_DNA"/>
</dbReference>
<feature type="signal peptide" evidence="1">
    <location>
        <begin position="1"/>
        <end position="22"/>
    </location>
</feature>
<dbReference type="Proteomes" id="UP001501436">
    <property type="component" value="Unassembled WGS sequence"/>
</dbReference>
<gene>
    <name evidence="2" type="ORF">GCM10023313_07840</name>
</gene>
<evidence type="ECO:0008006" key="4">
    <source>
        <dbReference type="Google" id="ProtNLM"/>
    </source>
</evidence>
<reference evidence="3" key="1">
    <citation type="journal article" date="2019" name="Int. J. Syst. Evol. Microbiol.">
        <title>The Global Catalogue of Microorganisms (GCM) 10K type strain sequencing project: providing services to taxonomists for standard genome sequencing and annotation.</title>
        <authorList>
            <consortium name="The Broad Institute Genomics Platform"/>
            <consortium name="The Broad Institute Genome Sequencing Center for Infectious Disease"/>
            <person name="Wu L."/>
            <person name="Ma J."/>
        </authorList>
    </citation>
    <scope>NUCLEOTIDE SEQUENCE [LARGE SCALE GENOMIC DNA]</scope>
    <source>
        <strain evidence="3">JCM 18283</strain>
    </source>
</reference>
<dbReference type="RefSeq" id="WP_345329607.1">
    <property type="nucleotide sequence ID" value="NZ_BAABJI010000001.1"/>
</dbReference>